<dbReference type="EMBL" id="CBWK010000637">
    <property type="protein sequence ID" value="CDL11321.1"/>
    <property type="molecule type" value="Genomic_DNA"/>
</dbReference>
<dbReference type="InterPro" id="IPR036637">
    <property type="entry name" value="Phosphohistidine_dom_sf"/>
</dbReference>
<dbReference type="Pfam" id="PF05524">
    <property type="entry name" value="PEP-utilisers_N"/>
    <property type="match status" value="1"/>
</dbReference>
<sequence>MSSTGRKISADKVDQEVERFLSGRAKASAQLEVIKTKAGETFGEEKEAIFEGHIMLLEDEELEQEIIALIKDKHMTADAAANEVIDGQATALEELDDEYLKERAADVRDIGKRLLRNILGLAIIDLSAIQDEVILVAADLTPSETAQLNLKKSAGFHHRCGRSYLPHLYHGAFPGIAGHRGHRQHHGAGEKRRLSDSRRGEQPGSDQPV</sequence>
<dbReference type="Proteomes" id="UP000019183">
    <property type="component" value="Unassembled WGS sequence"/>
</dbReference>
<keyword evidence="2 5" id="KW-0808">Transferase</keyword>
<comment type="similarity">
    <text evidence="1">Belongs to the PEP-utilizing enzyme family.</text>
</comment>
<evidence type="ECO:0000313" key="6">
    <source>
        <dbReference type="Proteomes" id="UP000019183"/>
    </source>
</evidence>
<dbReference type="SUPFAM" id="SSF52009">
    <property type="entry name" value="Phosphohistidine domain"/>
    <property type="match status" value="1"/>
</dbReference>
<protein>
    <submittedName>
        <fullName evidence="5">Phosphoenolpyruvate-protein phosphotransferase of PTS system</fullName>
        <ecNumber evidence="5">2.7.3.9</ecNumber>
    </submittedName>
</protein>
<dbReference type="Gene3D" id="1.10.274.10">
    <property type="entry name" value="PtsI, HPr-binding domain"/>
    <property type="match status" value="1"/>
</dbReference>
<accession>W1DPG1</accession>
<evidence type="ECO:0000256" key="2">
    <source>
        <dbReference type="ARBA" id="ARBA00022679"/>
    </source>
</evidence>
<evidence type="ECO:0000259" key="4">
    <source>
        <dbReference type="Pfam" id="PF05524"/>
    </source>
</evidence>
<dbReference type="PANTHER" id="PTHR46244">
    <property type="entry name" value="PHOSPHOENOLPYRUVATE-PROTEIN PHOSPHOTRANSFERASE"/>
    <property type="match status" value="1"/>
</dbReference>
<evidence type="ECO:0000313" key="5">
    <source>
        <dbReference type="EMBL" id="CDL11321.1"/>
    </source>
</evidence>
<dbReference type="EC" id="2.7.3.9" evidence="5"/>
<dbReference type="GO" id="GO:0009401">
    <property type="term" value="P:phosphoenolpyruvate-dependent sugar phosphotransferase system"/>
    <property type="evidence" value="ECO:0007669"/>
    <property type="project" value="InterPro"/>
</dbReference>
<feature type="region of interest" description="Disordered" evidence="3">
    <location>
        <begin position="176"/>
        <end position="209"/>
    </location>
</feature>
<dbReference type="GO" id="GO:0008965">
    <property type="term" value="F:phosphoenolpyruvate-protein phosphotransferase activity"/>
    <property type="evidence" value="ECO:0007669"/>
    <property type="project" value="UniProtKB-EC"/>
</dbReference>
<dbReference type="AlphaFoldDB" id="W1DPG1"/>
<proteinExistence type="inferred from homology"/>
<dbReference type="FunFam" id="1.10.274.10:FF:000001">
    <property type="entry name" value="Phosphoenolpyruvate-protein phosphotransferase"/>
    <property type="match status" value="1"/>
</dbReference>
<feature type="compositionally biased region" description="Basic and acidic residues" evidence="3">
    <location>
        <begin position="187"/>
        <end position="201"/>
    </location>
</feature>
<feature type="domain" description="Phosphotransferase system enzyme I N-terminal" evidence="4">
    <location>
        <begin position="6"/>
        <end position="103"/>
    </location>
</feature>
<dbReference type="PANTHER" id="PTHR46244:SF6">
    <property type="entry name" value="PHOSPHOENOLPYRUVATE-PROTEIN PHOSPHOTRANSFERASE"/>
    <property type="match status" value="1"/>
</dbReference>
<dbReference type="InterPro" id="IPR036618">
    <property type="entry name" value="PtsI_HPr-bd_sf"/>
</dbReference>
<name>W1DPG1_KLEPN</name>
<dbReference type="InterPro" id="IPR008731">
    <property type="entry name" value="PTS_EIN"/>
</dbReference>
<organism evidence="5 6">
    <name type="scientific">Klebsiella pneumoniae IS43</name>
    <dbReference type="NCBI Taxonomy" id="1432552"/>
    <lineage>
        <taxon>Bacteria</taxon>
        <taxon>Pseudomonadati</taxon>
        <taxon>Pseudomonadota</taxon>
        <taxon>Gammaproteobacteria</taxon>
        <taxon>Enterobacterales</taxon>
        <taxon>Enterobacteriaceae</taxon>
        <taxon>Klebsiella/Raoultella group</taxon>
        <taxon>Klebsiella</taxon>
        <taxon>Klebsiella pneumoniae complex</taxon>
    </lineage>
</organism>
<evidence type="ECO:0000256" key="3">
    <source>
        <dbReference type="SAM" id="MobiDB-lite"/>
    </source>
</evidence>
<dbReference type="InterPro" id="IPR050499">
    <property type="entry name" value="PEP-utilizing_PTS_enzyme"/>
</dbReference>
<reference evidence="5" key="1">
    <citation type="submission" date="2013-10" db="EMBL/GenBank/DDBJ databases">
        <title>Antibiotic resistance diversity of beta-lactamase producers in the General Hospital Vienna.</title>
        <authorList>
            <person name="Barisic I."/>
            <person name="Mitteregger D."/>
            <person name="Hirschl A.M."/>
            <person name="Noehammer C."/>
            <person name="Wiesinger-Mayr H."/>
        </authorList>
    </citation>
    <scope>NUCLEOTIDE SEQUENCE [LARGE SCALE GENOMIC DNA]</scope>
    <source>
        <strain evidence="5">IS43</strain>
    </source>
</reference>
<evidence type="ECO:0000256" key="1">
    <source>
        <dbReference type="ARBA" id="ARBA00007837"/>
    </source>
</evidence>
<dbReference type="SUPFAM" id="SSF47831">
    <property type="entry name" value="Enzyme I of the PEP:sugar phosphotransferase system HPr-binding (sub)domain"/>
    <property type="match status" value="1"/>
</dbReference>
<keyword evidence="6" id="KW-1185">Reference proteome</keyword>
<comment type="caution">
    <text evidence="5">The sequence shown here is derived from an EMBL/GenBank/DDBJ whole genome shotgun (WGS) entry which is preliminary data.</text>
</comment>